<proteinExistence type="inferred from homology"/>
<keyword evidence="5 7" id="KW-0862">Zinc</keyword>
<dbReference type="NCBIfam" id="TIGR00587">
    <property type="entry name" value="nfo"/>
    <property type="match status" value="1"/>
</dbReference>
<dbReference type="GO" id="GO:0003677">
    <property type="term" value="F:DNA binding"/>
    <property type="evidence" value="ECO:0007669"/>
    <property type="project" value="InterPro"/>
</dbReference>
<gene>
    <name evidence="7 9" type="primary">nfo</name>
</gene>
<name>A0A075I1G5_9EURY</name>
<dbReference type="GO" id="GO:0003906">
    <property type="term" value="F:DNA-(apurinic or apyrimidinic site) endonuclease activity"/>
    <property type="evidence" value="ECO:0007669"/>
    <property type="project" value="TreeGrafter"/>
</dbReference>
<keyword evidence="7 9" id="KW-0255">Endonuclease</keyword>
<dbReference type="PROSITE" id="PS51432">
    <property type="entry name" value="AP_NUCLEASE_F2_4"/>
    <property type="match status" value="1"/>
</dbReference>
<dbReference type="EMBL" id="KF901172">
    <property type="protein sequence ID" value="AIF20677.1"/>
    <property type="molecule type" value="Genomic_DNA"/>
</dbReference>
<dbReference type="SMART" id="SM00518">
    <property type="entry name" value="AP2Ec"/>
    <property type="match status" value="1"/>
</dbReference>
<feature type="binding site" evidence="7">
    <location>
        <position position="202"/>
    </location>
    <ligand>
        <name>Zn(2+)</name>
        <dbReference type="ChEBI" id="CHEBI:29105"/>
        <label>2</label>
    </ligand>
</feature>
<dbReference type="HAMAP" id="MF_00152">
    <property type="entry name" value="Nfo"/>
    <property type="match status" value="1"/>
</dbReference>
<dbReference type="CDD" id="cd00019">
    <property type="entry name" value="AP2Ec"/>
    <property type="match status" value="1"/>
</dbReference>
<evidence type="ECO:0000256" key="6">
    <source>
        <dbReference type="ARBA" id="ARBA00023204"/>
    </source>
</evidence>
<dbReference type="PANTHER" id="PTHR21445:SF0">
    <property type="entry name" value="APURINIC-APYRIMIDINIC ENDONUCLEASE"/>
    <property type="match status" value="1"/>
</dbReference>
<evidence type="ECO:0000256" key="7">
    <source>
        <dbReference type="HAMAP-Rule" id="MF_00152"/>
    </source>
</evidence>
<dbReference type="PROSITE" id="PS00729">
    <property type="entry name" value="AP_NUCLEASE_F2_1"/>
    <property type="match status" value="1"/>
</dbReference>
<comment type="similarity">
    <text evidence="1 7">Belongs to the AP endonuclease 2 family.</text>
</comment>
<feature type="domain" description="Xylose isomerase-like TIM barrel" evidence="8">
    <location>
        <begin position="33"/>
        <end position="299"/>
    </location>
</feature>
<feature type="binding site" evidence="7">
    <location>
        <position position="237"/>
    </location>
    <ligand>
        <name>Zn(2+)</name>
        <dbReference type="ChEBI" id="CHEBI:29105"/>
        <label>2</label>
    </ligand>
</feature>
<feature type="binding site" evidence="7">
    <location>
        <position position="282"/>
    </location>
    <ligand>
        <name>Zn(2+)</name>
        <dbReference type="ChEBI" id="CHEBI:29105"/>
        <label>2</label>
    </ligand>
</feature>
<organism evidence="9">
    <name type="scientific">uncultured marine group II/III euryarchaeote KM3_91_D09</name>
    <dbReference type="NCBI Taxonomy" id="1456542"/>
    <lineage>
        <taxon>Archaea</taxon>
        <taxon>Methanobacteriati</taxon>
        <taxon>Methanobacteriota</taxon>
        <taxon>environmental samples</taxon>
    </lineage>
</organism>
<dbReference type="Pfam" id="PF01261">
    <property type="entry name" value="AP_endonuc_2"/>
    <property type="match status" value="1"/>
</dbReference>
<dbReference type="GO" id="GO:0006284">
    <property type="term" value="P:base-excision repair"/>
    <property type="evidence" value="ECO:0007669"/>
    <property type="project" value="TreeGrafter"/>
</dbReference>
<dbReference type="FunFam" id="3.20.20.150:FF:000001">
    <property type="entry name" value="Probable endonuclease 4"/>
    <property type="match status" value="1"/>
</dbReference>
<keyword evidence="6 7" id="KW-0234">DNA repair</keyword>
<feature type="binding site" evidence="7">
    <location>
        <position position="122"/>
    </location>
    <ligand>
        <name>Zn(2+)</name>
        <dbReference type="ChEBI" id="CHEBI:29105"/>
        <label>1</label>
    </ligand>
</feature>
<keyword evidence="2 7" id="KW-0479">Metal-binding</keyword>
<dbReference type="InterPro" id="IPR013022">
    <property type="entry name" value="Xyl_isomerase-like_TIM-brl"/>
</dbReference>
<dbReference type="AlphaFoldDB" id="A0A075I1G5"/>
<dbReference type="Gene3D" id="3.20.20.150">
    <property type="entry name" value="Divalent-metal-dependent TIM barrel enzymes"/>
    <property type="match status" value="1"/>
</dbReference>
<evidence type="ECO:0000313" key="9">
    <source>
        <dbReference type="EMBL" id="AIF20677.1"/>
    </source>
</evidence>
<sequence length="303" mass="33400">MLISPQAICTRPCCHPMKLGAHVSVAGGLHNGVAEALAIGADTFQMFSKNQRQWIAKPLTDEQRDQFRTALAESGLGPVMIHDSYLINMGSPDPAKGNRAQHAFLEEYRRCEALGVPYLNFHPGSHTHPQKAMRDDHATREAALERIAGHINTTLAKTEGFESLLVLENAAGQGTNVGITFGELAHILERVDDPSRMGVCIDTQHAWAAGYDWAGDYDGVWTEFDSLIDRERLVGMHLNDSLSDRGSRVDRHANHGEGKLGESVFASIMQDSRLEDVAGYLETPGGPDRWRPEIARLRELAEK</sequence>
<evidence type="ECO:0000256" key="5">
    <source>
        <dbReference type="ARBA" id="ARBA00022833"/>
    </source>
</evidence>
<dbReference type="PROSITE" id="PS00731">
    <property type="entry name" value="AP_NUCLEASE_F2_3"/>
    <property type="match status" value="1"/>
</dbReference>
<feature type="binding site" evidence="7">
    <location>
        <position position="252"/>
    </location>
    <ligand>
        <name>Zn(2+)</name>
        <dbReference type="ChEBI" id="CHEBI:29105"/>
        <label>3</label>
    </ligand>
</feature>
<evidence type="ECO:0000256" key="2">
    <source>
        <dbReference type="ARBA" id="ARBA00022723"/>
    </source>
</evidence>
<evidence type="ECO:0000259" key="8">
    <source>
        <dbReference type="Pfam" id="PF01261"/>
    </source>
</evidence>
<dbReference type="InterPro" id="IPR018246">
    <property type="entry name" value="AP_endonuc_F2_Zn_BS"/>
</dbReference>
<dbReference type="InterPro" id="IPR036237">
    <property type="entry name" value="Xyl_isomerase-like_sf"/>
</dbReference>
<comment type="function">
    <text evidence="7">Endonuclease IV plays a role in DNA repair. It cleaves phosphodiester bonds at apurinic or apyrimidinic (AP) sites, generating a 3'-hydroxyl group and a 5'-terminal sugar phosphate.</text>
</comment>
<dbReference type="PANTHER" id="PTHR21445">
    <property type="entry name" value="ENDONUCLEASE IV ENDODEOXYRIBONUCLEASE IV"/>
    <property type="match status" value="1"/>
</dbReference>
<feature type="binding site" evidence="7">
    <location>
        <position position="168"/>
    </location>
    <ligand>
        <name>Zn(2+)</name>
        <dbReference type="ChEBI" id="CHEBI:29105"/>
        <label>1</label>
    </ligand>
</feature>
<accession>A0A075I1G5</accession>
<reference evidence="9" key="1">
    <citation type="journal article" date="2014" name="Genome Biol. Evol.">
        <title>Pangenome evidence for extensive interdomain horizontal transfer affecting lineage core and shell genes in uncultured planktonic thaumarchaeota and euryarchaeota.</title>
        <authorList>
            <person name="Deschamps P."/>
            <person name="Zivanovic Y."/>
            <person name="Moreira D."/>
            <person name="Rodriguez-Valera F."/>
            <person name="Lopez-Garcia P."/>
        </authorList>
    </citation>
    <scope>NUCLEOTIDE SEQUENCE</scope>
</reference>
<comment type="catalytic activity">
    <reaction evidence="7">
        <text>Endonucleolytic cleavage to 5'-phosphooligonucleotide end-products.</text>
        <dbReference type="EC" id="3.1.21.2"/>
    </reaction>
</comment>
<protein>
    <recommendedName>
        <fullName evidence="7">Probable endonuclease 4</fullName>
        <ecNumber evidence="7">3.1.21.2</ecNumber>
    </recommendedName>
    <alternativeName>
        <fullName evidence="7">Endodeoxyribonuclease IV</fullName>
    </alternativeName>
    <alternativeName>
        <fullName evidence="7">Endonuclease IV</fullName>
    </alternativeName>
</protein>
<evidence type="ECO:0000256" key="3">
    <source>
        <dbReference type="ARBA" id="ARBA00022763"/>
    </source>
</evidence>
<evidence type="ECO:0000256" key="4">
    <source>
        <dbReference type="ARBA" id="ARBA00022801"/>
    </source>
</evidence>
<feature type="binding site" evidence="7">
    <location>
        <position position="250"/>
    </location>
    <ligand>
        <name>Zn(2+)</name>
        <dbReference type="ChEBI" id="CHEBI:29105"/>
        <label>3</label>
    </ligand>
</feature>
<keyword evidence="3 7" id="KW-0227">DNA damage</keyword>
<comment type="cofactor">
    <cofactor evidence="7">
        <name>Zn(2+)</name>
        <dbReference type="ChEBI" id="CHEBI:29105"/>
    </cofactor>
    <text evidence="7">Binds 3 Zn(2+) ions.</text>
</comment>
<feature type="binding site" evidence="7">
    <location>
        <position position="205"/>
    </location>
    <ligand>
        <name>Zn(2+)</name>
        <dbReference type="ChEBI" id="CHEBI:29105"/>
        <label>3</label>
    </ligand>
</feature>
<dbReference type="InterPro" id="IPR001719">
    <property type="entry name" value="AP_endonuc_2"/>
</dbReference>
<dbReference type="GO" id="GO:0008270">
    <property type="term" value="F:zinc ion binding"/>
    <property type="evidence" value="ECO:0007669"/>
    <property type="project" value="UniProtKB-UniRule"/>
</dbReference>
<keyword evidence="7" id="KW-0540">Nuclease</keyword>
<evidence type="ECO:0000256" key="1">
    <source>
        <dbReference type="ARBA" id="ARBA00005340"/>
    </source>
</evidence>
<dbReference type="GO" id="GO:0008833">
    <property type="term" value="F:deoxyribonuclease IV (phage-T4-induced) activity"/>
    <property type="evidence" value="ECO:0007669"/>
    <property type="project" value="UniProtKB-UniRule"/>
</dbReference>
<dbReference type="SUPFAM" id="SSF51658">
    <property type="entry name" value="Xylose isomerase-like"/>
    <property type="match status" value="1"/>
</dbReference>
<keyword evidence="4 7" id="KW-0378">Hydrolase</keyword>
<feature type="binding site" evidence="7">
    <location>
        <position position="168"/>
    </location>
    <ligand>
        <name>Zn(2+)</name>
        <dbReference type="ChEBI" id="CHEBI:29105"/>
        <label>2</label>
    </ligand>
</feature>
<feature type="binding site" evidence="7">
    <location>
        <position position="82"/>
    </location>
    <ligand>
        <name>Zn(2+)</name>
        <dbReference type="ChEBI" id="CHEBI:29105"/>
        <label>1</label>
    </ligand>
</feature>
<dbReference type="EC" id="3.1.21.2" evidence="7"/>
<dbReference type="GO" id="GO:0008081">
    <property type="term" value="F:phosphoric diester hydrolase activity"/>
    <property type="evidence" value="ECO:0007669"/>
    <property type="project" value="TreeGrafter"/>
</dbReference>